<accession>A0ABN7XJI7</accession>
<organism evidence="1 2">
    <name type="scientific">Gigaspora margarita</name>
    <dbReference type="NCBI Taxonomy" id="4874"/>
    <lineage>
        <taxon>Eukaryota</taxon>
        <taxon>Fungi</taxon>
        <taxon>Fungi incertae sedis</taxon>
        <taxon>Mucoromycota</taxon>
        <taxon>Glomeromycotina</taxon>
        <taxon>Glomeromycetes</taxon>
        <taxon>Diversisporales</taxon>
        <taxon>Gigasporaceae</taxon>
        <taxon>Gigaspora</taxon>
    </lineage>
</organism>
<sequence length="124" mass="14885">MISKYLLKNNLQQLYLTHNGEFNFYTNYYTKGNQTIRVRKSLRILKKASPNYCVTRQYIKKQFLQTENNPNNESLKTRYIFKQNGIVNGDKINFSDDEMQLEMDDEQDNLPTEHDALKNFFGRW</sequence>
<evidence type="ECO:0000313" key="2">
    <source>
        <dbReference type="Proteomes" id="UP000789901"/>
    </source>
</evidence>
<evidence type="ECO:0000313" key="1">
    <source>
        <dbReference type="EMBL" id="CAG8855451.1"/>
    </source>
</evidence>
<gene>
    <name evidence="1" type="ORF">GMARGA_LOCUS44272</name>
</gene>
<comment type="caution">
    <text evidence="1">The sequence shown here is derived from an EMBL/GenBank/DDBJ whole genome shotgun (WGS) entry which is preliminary data.</text>
</comment>
<keyword evidence="2" id="KW-1185">Reference proteome</keyword>
<name>A0ABN7XJI7_GIGMA</name>
<protein>
    <submittedName>
        <fullName evidence="1">4110_t:CDS:1</fullName>
    </submittedName>
</protein>
<dbReference type="EMBL" id="CAJVQB010149470">
    <property type="protein sequence ID" value="CAG8855451.1"/>
    <property type="molecule type" value="Genomic_DNA"/>
</dbReference>
<dbReference type="Proteomes" id="UP000789901">
    <property type="component" value="Unassembled WGS sequence"/>
</dbReference>
<proteinExistence type="predicted"/>
<feature type="non-terminal residue" evidence="1">
    <location>
        <position position="124"/>
    </location>
</feature>
<reference evidence="1 2" key="1">
    <citation type="submission" date="2021-06" db="EMBL/GenBank/DDBJ databases">
        <authorList>
            <person name="Kallberg Y."/>
            <person name="Tangrot J."/>
            <person name="Rosling A."/>
        </authorList>
    </citation>
    <scope>NUCLEOTIDE SEQUENCE [LARGE SCALE GENOMIC DNA]</scope>
    <source>
        <strain evidence="1 2">120-4 pot B 10/14</strain>
    </source>
</reference>